<feature type="compositionally biased region" description="Polar residues" evidence="3">
    <location>
        <begin position="568"/>
        <end position="591"/>
    </location>
</feature>
<evidence type="ECO:0000256" key="2">
    <source>
        <dbReference type="ARBA" id="ARBA00023242"/>
    </source>
</evidence>
<protein>
    <recommendedName>
        <fullName evidence="4">WHIM1 domain-containing protein</fullName>
    </recommendedName>
</protein>
<keyword evidence="2" id="KW-0539">Nucleus</keyword>
<reference evidence="5" key="1">
    <citation type="journal article" date="2020" name="Stud. Mycol.">
        <title>101 Dothideomycetes genomes: a test case for predicting lifestyles and emergence of pathogens.</title>
        <authorList>
            <person name="Haridas S."/>
            <person name="Albert R."/>
            <person name="Binder M."/>
            <person name="Bloem J."/>
            <person name="Labutti K."/>
            <person name="Salamov A."/>
            <person name="Andreopoulos B."/>
            <person name="Baker S."/>
            <person name="Barry K."/>
            <person name="Bills G."/>
            <person name="Bluhm B."/>
            <person name="Cannon C."/>
            <person name="Castanera R."/>
            <person name="Culley D."/>
            <person name="Daum C."/>
            <person name="Ezra D."/>
            <person name="Gonzalez J."/>
            <person name="Henrissat B."/>
            <person name="Kuo A."/>
            <person name="Liang C."/>
            <person name="Lipzen A."/>
            <person name="Lutzoni F."/>
            <person name="Magnuson J."/>
            <person name="Mondo S."/>
            <person name="Nolan M."/>
            <person name="Ohm R."/>
            <person name="Pangilinan J."/>
            <person name="Park H.-J."/>
            <person name="Ramirez L."/>
            <person name="Alfaro M."/>
            <person name="Sun H."/>
            <person name="Tritt A."/>
            <person name="Yoshinaga Y."/>
            <person name="Zwiers L.-H."/>
            <person name="Turgeon B."/>
            <person name="Goodwin S."/>
            <person name="Spatafora J."/>
            <person name="Crous P."/>
            <person name="Grigoriev I."/>
        </authorList>
    </citation>
    <scope>NUCLEOTIDE SEQUENCE</scope>
    <source>
        <strain evidence="5">CBS 260.36</strain>
    </source>
</reference>
<comment type="subcellular location">
    <subcellularLocation>
        <location evidence="1">Nucleus</location>
    </subcellularLocation>
</comment>
<feature type="region of interest" description="Disordered" evidence="3">
    <location>
        <begin position="316"/>
        <end position="335"/>
    </location>
</feature>
<dbReference type="AlphaFoldDB" id="A0A9P4JEP2"/>
<organism evidence="5 6">
    <name type="scientific">Myriangium duriaei CBS 260.36</name>
    <dbReference type="NCBI Taxonomy" id="1168546"/>
    <lineage>
        <taxon>Eukaryota</taxon>
        <taxon>Fungi</taxon>
        <taxon>Dikarya</taxon>
        <taxon>Ascomycota</taxon>
        <taxon>Pezizomycotina</taxon>
        <taxon>Dothideomycetes</taxon>
        <taxon>Dothideomycetidae</taxon>
        <taxon>Myriangiales</taxon>
        <taxon>Myriangiaceae</taxon>
        <taxon>Myriangium</taxon>
    </lineage>
</organism>
<dbReference type="PANTHER" id="PTHR42107:SF1">
    <property type="entry name" value="WHIM1 DOMAIN-CONTAINING PROTEIN"/>
    <property type="match status" value="1"/>
</dbReference>
<accession>A0A9P4JEP2</accession>
<dbReference type="Pfam" id="PF15612">
    <property type="entry name" value="WHIM1"/>
    <property type="match status" value="1"/>
</dbReference>
<feature type="region of interest" description="Disordered" evidence="3">
    <location>
        <begin position="1"/>
        <end position="77"/>
    </location>
</feature>
<dbReference type="PANTHER" id="PTHR42107">
    <property type="entry name" value="YALI0D24453P"/>
    <property type="match status" value="1"/>
</dbReference>
<evidence type="ECO:0000313" key="6">
    <source>
        <dbReference type="Proteomes" id="UP000799439"/>
    </source>
</evidence>
<evidence type="ECO:0000256" key="3">
    <source>
        <dbReference type="SAM" id="MobiDB-lite"/>
    </source>
</evidence>
<sequence length="645" mass="70460">MDDSDTSSLSSALSSAPPSDDERIKIAPIFLKAKAKGKQSDQKPTQKPRKKTKPTEPPASPPRPPRSPSPPHDESLADNPDIAFLVMFRSRFSAAFPPKLAHLGPQDIERGVDGPTVSPQVENLLCALLGIVLNRKKPVEQGHYGRALEEAMSSQRSQWPRSWSGQNPLRGDRSFNTMSTSERLNLLRTLVMWSLSSSEIISQTIKDSYKQSRHEDDLNQPLSVQPWGVDGDKRRYWLIEGQDDTSFRLYRENAKSQPDVTWWNVGGSIDELKALAERLDTKDTTQAARRLSSRIIAAVPRFEATDEKRRRREYRQMRRAQFARPEPGFSLYEGRTRGKRMRYTFDDDEDFDESDFSVRRSGRHSDRSTPAEARGPVVTASGRHVRSREGGMYGESLLSGQSNTADTPTTNDNDGSEASGPAGATARASRQAARNGIADGLRKRKFNEIYNGADQMSDDDDDDDDGASSGGWNSADNEDDGEQERSEDEEMLSNAGDSSDDEEPSSLVVKLKVPKLDPLKDDLEARRDGSGNEAHALSNGILEKDPTEDKPPNMTAGRVQGADGAESGPSQTGAGGSLSVNAALNTNSTKAGSPLAGHDEAEKARVNGIKDLVGNSSNEPPADHQDSARNTTVHSNLPAPVAVDG</sequence>
<dbReference type="InterPro" id="IPR028942">
    <property type="entry name" value="WHIM1_dom"/>
</dbReference>
<feature type="compositionally biased region" description="Basic and acidic residues" evidence="3">
    <location>
        <begin position="542"/>
        <end position="551"/>
    </location>
</feature>
<dbReference type="GO" id="GO:0005634">
    <property type="term" value="C:nucleus"/>
    <property type="evidence" value="ECO:0007669"/>
    <property type="project" value="UniProtKB-SubCell"/>
</dbReference>
<dbReference type="Proteomes" id="UP000799439">
    <property type="component" value="Unassembled WGS sequence"/>
</dbReference>
<feature type="domain" description="WHIM1" evidence="4">
    <location>
        <begin position="160"/>
        <end position="201"/>
    </location>
</feature>
<name>A0A9P4JEP2_9PEZI</name>
<feature type="compositionally biased region" description="Low complexity" evidence="3">
    <location>
        <begin position="422"/>
        <end position="434"/>
    </location>
</feature>
<keyword evidence="6" id="KW-1185">Reference proteome</keyword>
<proteinExistence type="predicted"/>
<feature type="compositionally biased region" description="Acidic residues" evidence="3">
    <location>
        <begin position="476"/>
        <end position="491"/>
    </location>
</feature>
<evidence type="ECO:0000313" key="5">
    <source>
        <dbReference type="EMBL" id="KAF2158230.1"/>
    </source>
</evidence>
<dbReference type="EMBL" id="ML996081">
    <property type="protein sequence ID" value="KAF2158230.1"/>
    <property type="molecule type" value="Genomic_DNA"/>
</dbReference>
<gene>
    <name evidence="5" type="ORF">K461DRAFT_251531</name>
</gene>
<feature type="compositionally biased region" description="Low complexity" evidence="3">
    <location>
        <begin position="1"/>
        <end position="18"/>
    </location>
</feature>
<evidence type="ECO:0000259" key="4">
    <source>
        <dbReference type="Pfam" id="PF15612"/>
    </source>
</evidence>
<feature type="region of interest" description="Disordered" evidence="3">
    <location>
        <begin position="351"/>
        <end position="645"/>
    </location>
</feature>
<feature type="compositionally biased region" description="Basic and acidic residues" evidence="3">
    <location>
        <begin position="514"/>
        <end position="530"/>
    </location>
</feature>
<comment type="caution">
    <text evidence="5">The sequence shown here is derived from an EMBL/GenBank/DDBJ whole genome shotgun (WGS) entry which is preliminary data.</text>
</comment>
<feature type="compositionally biased region" description="Low complexity" evidence="3">
    <location>
        <begin position="403"/>
        <end position="413"/>
    </location>
</feature>
<dbReference type="OrthoDB" id="349045at2759"/>
<feature type="compositionally biased region" description="Pro residues" evidence="3">
    <location>
        <begin position="55"/>
        <end position="70"/>
    </location>
</feature>
<evidence type="ECO:0000256" key="1">
    <source>
        <dbReference type="ARBA" id="ARBA00004123"/>
    </source>
</evidence>
<feature type="compositionally biased region" description="Acidic residues" evidence="3">
    <location>
        <begin position="456"/>
        <end position="466"/>
    </location>
</feature>